<feature type="domain" description="Aminotransferase class I/classII large" evidence="10">
    <location>
        <begin position="47"/>
        <end position="346"/>
    </location>
</feature>
<keyword evidence="4 9" id="KW-0032">Aminotransferase</keyword>
<dbReference type="Pfam" id="PF00155">
    <property type="entry name" value="Aminotran_1_2"/>
    <property type="match status" value="1"/>
</dbReference>
<evidence type="ECO:0000256" key="5">
    <source>
        <dbReference type="ARBA" id="ARBA00022605"/>
    </source>
</evidence>
<evidence type="ECO:0000256" key="7">
    <source>
        <dbReference type="ARBA" id="ARBA00022898"/>
    </source>
</evidence>
<dbReference type="InterPro" id="IPR004839">
    <property type="entry name" value="Aminotransferase_I/II_large"/>
</dbReference>
<dbReference type="InterPro" id="IPR005861">
    <property type="entry name" value="HisP_aminotrans"/>
</dbReference>
<evidence type="ECO:0000256" key="4">
    <source>
        <dbReference type="ARBA" id="ARBA00022576"/>
    </source>
</evidence>
<sequence length="350" mass="40151">MIQSLFREDIKDFIPYEVGEQNYKVRLDANESFIGFSEELKNKICLAVRNIDFNRYPDPDSKKLCSFYSDYCGVSKEYMMAGNGSDELIQIIVNAFLNKDDKIAVINPDFTMYKVYTEVRGGKVITLSSNENFNLDVDSIIEKVNNKKPKILILSNPNNPTGAVIPKKDILKIVEKCKCIVVIDEAYVDFYGKTVIDQISNYENLIVLRTCSKALGSAALRLGFLITNKLLLKEIKKVKPPFNVNSVSQTIGEVILKNKKYIKECINRIIQERDYLYEVLSKIDGLKVYPTEANFVLFESENAEEINRYLLEKGIKIRKFKDGRLKNCLRITAGTREENRVVIKEIEERG</sequence>
<keyword evidence="6 9" id="KW-0808">Transferase</keyword>
<dbReference type="SUPFAM" id="SSF53383">
    <property type="entry name" value="PLP-dependent transferases"/>
    <property type="match status" value="1"/>
</dbReference>
<comment type="pathway">
    <text evidence="9">Amino-acid biosynthesis; L-histidine biosynthesis; L-histidine from 5-phospho-alpha-D-ribose 1-diphosphate: step 7/9.</text>
</comment>
<gene>
    <name evidence="9 11" type="primary">hisC</name>
    <name evidence="11" type="ORF">OXH55_13365</name>
</gene>
<evidence type="ECO:0000256" key="2">
    <source>
        <dbReference type="ARBA" id="ARBA00007970"/>
    </source>
</evidence>
<evidence type="ECO:0000256" key="3">
    <source>
        <dbReference type="ARBA" id="ARBA00011738"/>
    </source>
</evidence>
<keyword evidence="8 9" id="KW-0368">Histidine biosynthesis</keyword>
<feature type="modified residue" description="N6-(pyridoxal phosphate)lysine" evidence="9">
    <location>
        <position position="213"/>
    </location>
</feature>
<comment type="caution">
    <text evidence="11">The sequence shown here is derived from an EMBL/GenBank/DDBJ whole genome shotgun (WGS) entry which is preliminary data.</text>
</comment>
<dbReference type="Gene3D" id="3.40.640.10">
    <property type="entry name" value="Type I PLP-dependent aspartate aminotransferase-like (Major domain)"/>
    <property type="match status" value="1"/>
</dbReference>
<dbReference type="InterPro" id="IPR015422">
    <property type="entry name" value="PyrdxlP-dep_Trfase_small"/>
</dbReference>
<dbReference type="HAMAP" id="MF_01023">
    <property type="entry name" value="HisC_aminotrans_2"/>
    <property type="match status" value="1"/>
</dbReference>
<dbReference type="EC" id="2.6.1.9" evidence="9"/>
<name>A0ABT4CRG2_9CLOT</name>
<dbReference type="GO" id="GO:0004400">
    <property type="term" value="F:histidinol-phosphate transaminase activity"/>
    <property type="evidence" value="ECO:0007669"/>
    <property type="project" value="UniProtKB-EC"/>
</dbReference>
<proteinExistence type="inferred from homology"/>
<evidence type="ECO:0000313" key="12">
    <source>
        <dbReference type="Proteomes" id="UP001079657"/>
    </source>
</evidence>
<dbReference type="PANTHER" id="PTHR42885:SF2">
    <property type="entry name" value="HISTIDINOL-PHOSPHATE AMINOTRANSFERASE"/>
    <property type="match status" value="1"/>
</dbReference>
<comment type="cofactor">
    <cofactor evidence="1 9">
        <name>pyridoxal 5'-phosphate</name>
        <dbReference type="ChEBI" id="CHEBI:597326"/>
    </cofactor>
</comment>
<evidence type="ECO:0000313" key="11">
    <source>
        <dbReference type="EMBL" id="MCY6371632.1"/>
    </source>
</evidence>
<comment type="similarity">
    <text evidence="2 9">Belongs to the class-II pyridoxal-phosphate-dependent aminotransferase family. Histidinol-phosphate aminotransferase subfamily.</text>
</comment>
<evidence type="ECO:0000256" key="6">
    <source>
        <dbReference type="ARBA" id="ARBA00022679"/>
    </source>
</evidence>
<keyword evidence="5 9" id="KW-0028">Amino-acid biosynthesis</keyword>
<keyword evidence="12" id="KW-1185">Reference proteome</keyword>
<comment type="catalytic activity">
    <reaction evidence="9">
        <text>L-histidinol phosphate + 2-oxoglutarate = 3-(imidazol-4-yl)-2-oxopropyl phosphate + L-glutamate</text>
        <dbReference type="Rhea" id="RHEA:23744"/>
        <dbReference type="ChEBI" id="CHEBI:16810"/>
        <dbReference type="ChEBI" id="CHEBI:29985"/>
        <dbReference type="ChEBI" id="CHEBI:57766"/>
        <dbReference type="ChEBI" id="CHEBI:57980"/>
        <dbReference type="EC" id="2.6.1.9"/>
    </reaction>
</comment>
<dbReference type="RefSeq" id="WP_268050486.1">
    <property type="nucleotide sequence ID" value="NZ_JAPQES010000004.1"/>
</dbReference>
<keyword evidence="7 9" id="KW-0663">Pyridoxal phosphate</keyword>
<reference evidence="11" key="1">
    <citation type="submission" date="2022-12" db="EMBL/GenBank/DDBJ databases">
        <authorList>
            <person name="Wang J."/>
        </authorList>
    </citation>
    <scope>NUCLEOTIDE SEQUENCE</scope>
    <source>
        <strain evidence="11">HY-42-06</strain>
    </source>
</reference>
<accession>A0ABT4CRG2</accession>
<dbReference type="InterPro" id="IPR015424">
    <property type="entry name" value="PyrdxlP-dep_Trfase"/>
</dbReference>
<dbReference type="Proteomes" id="UP001079657">
    <property type="component" value="Unassembled WGS sequence"/>
</dbReference>
<dbReference type="InterPro" id="IPR015421">
    <property type="entry name" value="PyrdxlP-dep_Trfase_major"/>
</dbReference>
<comment type="subunit">
    <text evidence="3 9">Homodimer.</text>
</comment>
<dbReference type="NCBIfam" id="TIGR01141">
    <property type="entry name" value="hisC"/>
    <property type="match status" value="1"/>
</dbReference>
<protein>
    <recommendedName>
        <fullName evidence="9">Histidinol-phosphate aminotransferase</fullName>
        <ecNumber evidence="9">2.6.1.9</ecNumber>
    </recommendedName>
    <alternativeName>
        <fullName evidence="9">Imidazole acetol-phosphate transaminase</fullName>
    </alternativeName>
</protein>
<evidence type="ECO:0000256" key="9">
    <source>
        <dbReference type="HAMAP-Rule" id="MF_01023"/>
    </source>
</evidence>
<dbReference type="CDD" id="cd00609">
    <property type="entry name" value="AAT_like"/>
    <property type="match status" value="1"/>
</dbReference>
<dbReference type="PANTHER" id="PTHR42885">
    <property type="entry name" value="HISTIDINOL-PHOSPHATE AMINOTRANSFERASE-RELATED"/>
    <property type="match status" value="1"/>
</dbReference>
<evidence type="ECO:0000256" key="8">
    <source>
        <dbReference type="ARBA" id="ARBA00023102"/>
    </source>
</evidence>
<evidence type="ECO:0000259" key="10">
    <source>
        <dbReference type="Pfam" id="PF00155"/>
    </source>
</evidence>
<dbReference type="EMBL" id="JAPQES010000004">
    <property type="protein sequence ID" value="MCY6371632.1"/>
    <property type="molecule type" value="Genomic_DNA"/>
</dbReference>
<dbReference type="Gene3D" id="3.90.1150.10">
    <property type="entry name" value="Aspartate Aminotransferase, domain 1"/>
    <property type="match status" value="1"/>
</dbReference>
<organism evidence="11 12">
    <name type="scientific">Clostridium ganghwense</name>
    <dbReference type="NCBI Taxonomy" id="312089"/>
    <lineage>
        <taxon>Bacteria</taxon>
        <taxon>Bacillati</taxon>
        <taxon>Bacillota</taxon>
        <taxon>Clostridia</taxon>
        <taxon>Eubacteriales</taxon>
        <taxon>Clostridiaceae</taxon>
        <taxon>Clostridium</taxon>
    </lineage>
</organism>
<evidence type="ECO:0000256" key="1">
    <source>
        <dbReference type="ARBA" id="ARBA00001933"/>
    </source>
</evidence>